<dbReference type="GO" id="GO:0017038">
    <property type="term" value="P:protein import"/>
    <property type="evidence" value="ECO:0007669"/>
    <property type="project" value="InterPro"/>
</dbReference>
<evidence type="ECO:0000256" key="2">
    <source>
        <dbReference type="ARBA" id="ARBA00023010"/>
    </source>
</evidence>
<dbReference type="InterPro" id="IPR014018">
    <property type="entry name" value="SecA_motor_DEAD"/>
</dbReference>
<evidence type="ECO:0000259" key="3">
    <source>
        <dbReference type="PROSITE" id="PS51196"/>
    </source>
</evidence>
<evidence type="ECO:0000313" key="5">
    <source>
        <dbReference type="Proteomes" id="UP000078200"/>
    </source>
</evidence>
<dbReference type="AlphaFoldDB" id="A0A1A9VMY5"/>
<dbReference type="GO" id="GO:0005524">
    <property type="term" value="F:ATP binding"/>
    <property type="evidence" value="ECO:0007669"/>
    <property type="project" value="InterPro"/>
</dbReference>
<dbReference type="PROSITE" id="PS51196">
    <property type="entry name" value="SECA_MOTOR_DEAD"/>
    <property type="match status" value="1"/>
</dbReference>
<reference evidence="4" key="1">
    <citation type="submission" date="2020-05" db="UniProtKB">
        <authorList>
            <consortium name="EnsemblMetazoa"/>
        </authorList>
    </citation>
    <scope>IDENTIFICATION</scope>
    <source>
        <strain evidence="4">TTRI</strain>
    </source>
</reference>
<dbReference type="SMART" id="SM00957">
    <property type="entry name" value="SecA_DEAD"/>
    <property type="match status" value="1"/>
</dbReference>
<keyword evidence="1" id="KW-0653">Protein transport</keyword>
<evidence type="ECO:0000256" key="1">
    <source>
        <dbReference type="ARBA" id="ARBA00022927"/>
    </source>
</evidence>
<proteinExistence type="predicted"/>
<organism evidence="4 5">
    <name type="scientific">Glossina austeni</name>
    <name type="common">Savannah tsetse fly</name>
    <dbReference type="NCBI Taxonomy" id="7395"/>
    <lineage>
        <taxon>Eukaryota</taxon>
        <taxon>Metazoa</taxon>
        <taxon>Ecdysozoa</taxon>
        <taxon>Arthropoda</taxon>
        <taxon>Hexapoda</taxon>
        <taxon>Insecta</taxon>
        <taxon>Pterygota</taxon>
        <taxon>Neoptera</taxon>
        <taxon>Endopterygota</taxon>
        <taxon>Diptera</taxon>
        <taxon>Brachycera</taxon>
        <taxon>Muscomorpha</taxon>
        <taxon>Hippoboscoidea</taxon>
        <taxon>Glossinidae</taxon>
        <taxon>Glossina</taxon>
    </lineage>
</organism>
<dbReference type="InterPro" id="IPR011115">
    <property type="entry name" value="SecA_DEAD"/>
</dbReference>
<protein>
    <recommendedName>
        <fullName evidence="3">SecA family profile domain-containing protein</fullName>
    </recommendedName>
</protein>
<sequence length="170" mass="19605">MHLQLLTIILQNGTQNEERKEAYSADIVCATNNEFAFDYLARQYEIFSRRHDSLGGFHYEIVDEVDSILIDEAHTPLIISGQIGENNQIYKHISKIVTKLIKSDYEVDEKDQDIITASKRDDVKLTFRYILEKFENDAITSMEVCKKFTILECIDDAAPAIIKIKQQSIE</sequence>
<dbReference type="Proteomes" id="UP000078200">
    <property type="component" value="Unassembled WGS sequence"/>
</dbReference>
<dbReference type="GO" id="GO:0006886">
    <property type="term" value="P:intracellular protein transport"/>
    <property type="evidence" value="ECO:0007669"/>
    <property type="project" value="InterPro"/>
</dbReference>
<dbReference type="InterPro" id="IPR027417">
    <property type="entry name" value="P-loop_NTPase"/>
</dbReference>
<dbReference type="GO" id="GO:0006605">
    <property type="term" value="P:protein targeting"/>
    <property type="evidence" value="ECO:0007669"/>
    <property type="project" value="InterPro"/>
</dbReference>
<feature type="domain" description="SecA family profile" evidence="3">
    <location>
        <begin position="1"/>
        <end position="170"/>
    </location>
</feature>
<accession>A0A1A9VMY5</accession>
<keyword evidence="1" id="KW-0813">Transport</keyword>
<dbReference type="STRING" id="7395.A0A1A9VMY5"/>
<keyword evidence="2" id="KW-0811">Translocation</keyword>
<dbReference type="EnsemblMetazoa" id="GAUT042143-RA">
    <property type="protein sequence ID" value="GAUT042143-PA"/>
    <property type="gene ID" value="GAUT042143"/>
</dbReference>
<evidence type="ECO:0000313" key="4">
    <source>
        <dbReference type="EnsemblMetazoa" id="GAUT042143-PA"/>
    </source>
</evidence>
<dbReference type="VEuPathDB" id="VectorBase:GAUT042143"/>
<keyword evidence="5" id="KW-1185">Reference proteome</keyword>
<dbReference type="Pfam" id="PF07517">
    <property type="entry name" value="SecA_DEAD"/>
    <property type="match status" value="1"/>
</dbReference>
<dbReference type="Gene3D" id="3.40.50.300">
    <property type="entry name" value="P-loop containing nucleotide triphosphate hydrolases"/>
    <property type="match status" value="1"/>
</dbReference>
<dbReference type="PANTHER" id="PTHR30612">
    <property type="entry name" value="SECA INNER MEMBRANE COMPONENT OF SEC PROTEIN SECRETION SYSTEM"/>
    <property type="match status" value="1"/>
</dbReference>
<name>A0A1A9VMY5_GLOAU</name>
<dbReference type="PANTHER" id="PTHR30612:SF0">
    <property type="entry name" value="CHLOROPLAST PROTEIN-TRANSPORTING ATPASE"/>
    <property type="match status" value="1"/>
</dbReference>
<dbReference type="InterPro" id="IPR000185">
    <property type="entry name" value="SecA"/>
</dbReference>
<dbReference type="GO" id="GO:0016020">
    <property type="term" value="C:membrane"/>
    <property type="evidence" value="ECO:0007669"/>
    <property type="project" value="InterPro"/>
</dbReference>
<dbReference type="SUPFAM" id="SSF52540">
    <property type="entry name" value="P-loop containing nucleoside triphosphate hydrolases"/>
    <property type="match status" value="1"/>
</dbReference>